<evidence type="ECO:0000256" key="5">
    <source>
        <dbReference type="ARBA" id="ARBA00022801"/>
    </source>
</evidence>
<name>A0A2P2I2H5_9CRUS</name>
<dbReference type="CDD" id="cd03146">
    <property type="entry name" value="GAT1_Peptidase_E"/>
    <property type="match status" value="1"/>
</dbReference>
<reference evidence="12" key="1">
    <citation type="journal article" date="2018" name="Biosci. Biotechnol. Biochem.">
        <title>Polysaccharide hydrolase of the hadal zone amphipods Hirondellea gigas.</title>
        <authorList>
            <person name="Kobayashi H."/>
            <person name="Nagahama T."/>
            <person name="Arai W."/>
            <person name="Sasagawa Y."/>
            <person name="Umeda M."/>
            <person name="Hayashi T."/>
            <person name="Nikaido I."/>
            <person name="Watanabe H."/>
            <person name="Oguri K."/>
            <person name="Kitazato H."/>
            <person name="Fujioka K."/>
            <person name="Kido Y."/>
            <person name="Takami H."/>
        </authorList>
    </citation>
    <scope>NUCLEOTIDE SEQUENCE</scope>
    <source>
        <tissue evidence="12">Whole body</tissue>
    </source>
</reference>
<dbReference type="AlphaFoldDB" id="A0A2P2I2H5"/>
<dbReference type="PANTHER" id="PTHR20842">
    <property type="entry name" value="PROTEASE S51 ALPHA-ASPARTYL DIPEPTIDASE"/>
    <property type="match status" value="1"/>
</dbReference>
<evidence type="ECO:0000256" key="11">
    <source>
        <dbReference type="ARBA" id="ARBA00075877"/>
    </source>
</evidence>
<dbReference type="FunFam" id="3.40.50.880:FF:000007">
    <property type="entry name" value="Peptidase E"/>
    <property type="match status" value="1"/>
</dbReference>
<proteinExistence type="evidence at transcript level"/>
<accession>A0A2P2I2H5</accession>
<dbReference type="PANTHER" id="PTHR20842:SF0">
    <property type="entry name" value="ALPHA-ASPARTYL DIPEPTIDASE"/>
    <property type="match status" value="1"/>
</dbReference>
<evidence type="ECO:0000313" key="12">
    <source>
        <dbReference type="EMBL" id="LAB68237.1"/>
    </source>
</evidence>
<dbReference type="GO" id="GO:0006508">
    <property type="term" value="P:proteolysis"/>
    <property type="evidence" value="ECO:0007669"/>
    <property type="project" value="UniProtKB-KW"/>
</dbReference>
<dbReference type="EC" id="3.4.13.21" evidence="10"/>
<keyword evidence="5" id="KW-0378">Hydrolase</keyword>
<evidence type="ECO:0000256" key="3">
    <source>
        <dbReference type="ARBA" id="ARBA00022490"/>
    </source>
</evidence>
<evidence type="ECO:0000256" key="6">
    <source>
        <dbReference type="ARBA" id="ARBA00022825"/>
    </source>
</evidence>
<dbReference type="GO" id="GO:0005737">
    <property type="term" value="C:cytoplasm"/>
    <property type="evidence" value="ECO:0007669"/>
    <property type="project" value="UniProtKB-SubCell"/>
</dbReference>
<organism evidence="12">
    <name type="scientific">Hirondellea gigas</name>
    <dbReference type="NCBI Taxonomy" id="1518452"/>
    <lineage>
        <taxon>Eukaryota</taxon>
        <taxon>Metazoa</taxon>
        <taxon>Ecdysozoa</taxon>
        <taxon>Arthropoda</taxon>
        <taxon>Crustacea</taxon>
        <taxon>Multicrustacea</taxon>
        <taxon>Malacostraca</taxon>
        <taxon>Eumalacostraca</taxon>
        <taxon>Peracarida</taxon>
        <taxon>Amphipoda</taxon>
        <taxon>Amphilochidea</taxon>
        <taxon>Lysianassida</taxon>
        <taxon>Lysianassidira</taxon>
        <taxon>Lysianassoidea</taxon>
        <taxon>Lysianassidae</taxon>
        <taxon>Hirondellea</taxon>
    </lineage>
</organism>
<protein>
    <recommendedName>
        <fullName evidence="10">dipeptidase E</fullName>
        <ecNumber evidence="10">3.4.13.21</ecNumber>
    </recommendedName>
    <alternativeName>
        <fullName evidence="11">Asp-specific dipeptidase</fullName>
    </alternativeName>
</protein>
<comment type="similarity">
    <text evidence="2">Belongs to the peptidase S51 family.</text>
</comment>
<dbReference type="NCBIfam" id="NF003642">
    <property type="entry name" value="PRK05282.1"/>
    <property type="match status" value="1"/>
</dbReference>
<evidence type="ECO:0000256" key="8">
    <source>
        <dbReference type="ARBA" id="ARBA00050239"/>
    </source>
</evidence>
<evidence type="ECO:0000256" key="10">
    <source>
        <dbReference type="ARBA" id="ARBA00066675"/>
    </source>
</evidence>
<evidence type="ECO:0000256" key="4">
    <source>
        <dbReference type="ARBA" id="ARBA00022670"/>
    </source>
</evidence>
<dbReference type="GO" id="GO:0008236">
    <property type="term" value="F:serine-type peptidase activity"/>
    <property type="evidence" value="ECO:0007669"/>
    <property type="project" value="UniProtKB-KW"/>
</dbReference>
<comment type="subcellular location">
    <subcellularLocation>
        <location evidence="1">Cytoplasm</location>
    </subcellularLocation>
</comment>
<sequence length="240" mass="26465">MRKRNLLLLSNSTQHGAGYLEWAAQHIKEFLSKRGVSNLLFIPYALSDHDHYTEVAEKAFKKLGISVCGIHTLPNPVSAIMDAEAVMIGGGNTFRLLSKLYANKLIEPLRKRVLQEGVPYIGSSAGTNVSTMSICTTNDMPIVYPPSFDALQLVPFNINPHYIDPSPDTKHMGESRQDRIRQYHEEDQTYPVLGLREGCLLLVEGSTATIAGDSGAKLFRKDCEPVECPAGDVSYLLTDA</sequence>
<keyword evidence="3" id="KW-0963">Cytoplasm</keyword>
<dbReference type="Pfam" id="PF03575">
    <property type="entry name" value="Peptidase_S51"/>
    <property type="match status" value="1"/>
</dbReference>
<dbReference type="InterPro" id="IPR005320">
    <property type="entry name" value="Peptidase_S51"/>
</dbReference>
<keyword evidence="6" id="KW-0720">Serine protease</keyword>
<comment type="function">
    <text evidence="9">Hydrolyzes dipeptides containing N-terminal aspartate residues.</text>
</comment>
<dbReference type="SUPFAM" id="SSF52317">
    <property type="entry name" value="Class I glutamine amidotransferase-like"/>
    <property type="match status" value="1"/>
</dbReference>
<keyword evidence="4" id="KW-0645">Protease</keyword>
<keyword evidence="7" id="KW-0224">Dipeptidase</keyword>
<comment type="catalytic activity">
    <reaction evidence="8">
        <text>Dipeptidase E catalyzes the hydrolysis of dipeptides Asp-|-Xaa. It does not act on peptides with N-terminal Glu, Asn or Gln, nor does it cleave isoaspartyl peptides.</text>
        <dbReference type="EC" id="3.4.13.21"/>
    </reaction>
</comment>
<dbReference type="EMBL" id="IACF01002589">
    <property type="protein sequence ID" value="LAB68237.1"/>
    <property type="molecule type" value="mRNA"/>
</dbReference>
<evidence type="ECO:0000256" key="7">
    <source>
        <dbReference type="ARBA" id="ARBA00022997"/>
    </source>
</evidence>
<dbReference type="GO" id="GO:0016805">
    <property type="term" value="F:dipeptidase activity"/>
    <property type="evidence" value="ECO:0007669"/>
    <property type="project" value="UniProtKB-KW"/>
</dbReference>
<dbReference type="InterPro" id="IPR029062">
    <property type="entry name" value="Class_I_gatase-like"/>
</dbReference>
<dbReference type="Gene3D" id="3.40.50.880">
    <property type="match status" value="1"/>
</dbReference>
<evidence type="ECO:0000256" key="2">
    <source>
        <dbReference type="ARBA" id="ARBA00006534"/>
    </source>
</evidence>
<evidence type="ECO:0000256" key="1">
    <source>
        <dbReference type="ARBA" id="ARBA00004496"/>
    </source>
</evidence>
<evidence type="ECO:0000256" key="9">
    <source>
        <dbReference type="ARBA" id="ARBA00058347"/>
    </source>
</evidence>